<protein>
    <submittedName>
        <fullName evidence="1">Uncharacterized protein</fullName>
    </submittedName>
</protein>
<accession>A0ABR6JR97</accession>
<comment type="caution">
    <text evidence="1">The sequence shown here is derived from an EMBL/GenBank/DDBJ whole genome shotgun (WGS) entry which is preliminary data.</text>
</comment>
<gene>
    <name evidence="1" type="ORF">FHR60_003455</name>
</gene>
<dbReference type="EMBL" id="JACHNS010000007">
    <property type="protein sequence ID" value="MBB4594752.1"/>
    <property type="molecule type" value="Genomic_DNA"/>
</dbReference>
<evidence type="ECO:0000313" key="1">
    <source>
        <dbReference type="EMBL" id="MBB4594752.1"/>
    </source>
</evidence>
<keyword evidence="2" id="KW-1185">Reference proteome</keyword>
<proteinExistence type="predicted"/>
<dbReference type="Proteomes" id="UP000554726">
    <property type="component" value="Unassembled WGS sequence"/>
</dbReference>
<reference evidence="1 2" key="1">
    <citation type="submission" date="2020-08" db="EMBL/GenBank/DDBJ databases">
        <title>Studying the diversity of plant-associated saprophytic bacteria and their role in host health and plant-pathogen interactions.</title>
        <authorList>
            <person name="Potnis N."/>
        </authorList>
    </citation>
    <scope>NUCLEOTIDE SEQUENCE [LARGE SCALE GENOMIC DNA]</scope>
    <source>
        <strain evidence="1 2">F16</strain>
    </source>
</reference>
<sequence>MTATAENAGLPLTRFAAAVANGGFYPDPGDPANRGGYRGMLFCAVGSEDEALFAGLTKIPLPMVLVMTPIIQSLPAAAAQDAAVHWLQPRAQGMDDLAAERVIVDYLESSAIRERVAGHQGASQVHAALLRLHQMAASGRLPGQGEWRAVRKEATALLRGLEEHDAKVLSYLGTAAWPVTSAPEVIRDLLNDEAEARAAMAGRDRNLRLPTGADWDTFRTQIDELKASGKSKEEAFAVIDSVLHDRHPDVWERLTASNALGRETRGHAAQFMRALLDRQF</sequence>
<organism evidence="1 2">
    <name type="scientific">Xanthomonas cannabis</name>
    <dbReference type="NCBI Taxonomy" id="1885674"/>
    <lineage>
        <taxon>Bacteria</taxon>
        <taxon>Pseudomonadati</taxon>
        <taxon>Pseudomonadota</taxon>
        <taxon>Gammaproteobacteria</taxon>
        <taxon>Lysobacterales</taxon>
        <taxon>Lysobacteraceae</taxon>
        <taxon>Xanthomonas</taxon>
    </lineage>
</organism>
<name>A0ABR6JR97_9XANT</name>
<evidence type="ECO:0000313" key="2">
    <source>
        <dbReference type="Proteomes" id="UP000554726"/>
    </source>
</evidence>
<dbReference type="RefSeq" id="WP_184441958.1">
    <property type="nucleotide sequence ID" value="NZ_JACHNS010000007.1"/>
</dbReference>